<accession>A0A1R3J1J4</accession>
<evidence type="ECO:0000313" key="3">
    <source>
        <dbReference type="Proteomes" id="UP000188268"/>
    </source>
</evidence>
<name>A0A1R3J1J4_COCAP</name>
<reference evidence="2 3" key="1">
    <citation type="submission" date="2013-09" db="EMBL/GenBank/DDBJ databases">
        <title>Corchorus capsularis genome sequencing.</title>
        <authorList>
            <person name="Alam M."/>
            <person name="Haque M.S."/>
            <person name="Islam M.S."/>
            <person name="Emdad E.M."/>
            <person name="Islam M.M."/>
            <person name="Ahmed B."/>
            <person name="Halim A."/>
            <person name="Hossen Q.M.M."/>
            <person name="Hossain M.Z."/>
            <person name="Ahmed R."/>
            <person name="Khan M.M."/>
            <person name="Islam R."/>
            <person name="Rashid M.M."/>
            <person name="Khan S.A."/>
            <person name="Rahman M.S."/>
            <person name="Alam M."/>
        </authorList>
    </citation>
    <scope>NUCLEOTIDE SEQUENCE [LARGE SCALE GENOMIC DNA]</scope>
    <source>
        <strain evidence="3">cv. CVL-1</strain>
        <tissue evidence="2">Whole seedling</tissue>
    </source>
</reference>
<sequence>MAAIDPDVQNHDETHVSAFPAATLL</sequence>
<proteinExistence type="predicted"/>
<keyword evidence="3" id="KW-1185">Reference proteome</keyword>
<organism evidence="2 3">
    <name type="scientific">Corchorus capsularis</name>
    <name type="common">Jute</name>
    <dbReference type="NCBI Taxonomy" id="210143"/>
    <lineage>
        <taxon>Eukaryota</taxon>
        <taxon>Viridiplantae</taxon>
        <taxon>Streptophyta</taxon>
        <taxon>Embryophyta</taxon>
        <taxon>Tracheophyta</taxon>
        <taxon>Spermatophyta</taxon>
        <taxon>Magnoliopsida</taxon>
        <taxon>eudicotyledons</taxon>
        <taxon>Gunneridae</taxon>
        <taxon>Pentapetalae</taxon>
        <taxon>rosids</taxon>
        <taxon>malvids</taxon>
        <taxon>Malvales</taxon>
        <taxon>Malvaceae</taxon>
        <taxon>Grewioideae</taxon>
        <taxon>Apeibeae</taxon>
        <taxon>Corchorus</taxon>
    </lineage>
</organism>
<dbReference type="AlphaFoldDB" id="A0A1R3J1J4"/>
<dbReference type="Proteomes" id="UP000188268">
    <property type="component" value="Unassembled WGS sequence"/>
</dbReference>
<dbReference type="EMBL" id="AWWV01008954">
    <property type="protein sequence ID" value="OMO88660.1"/>
    <property type="molecule type" value="Genomic_DNA"/>
</dbReference>
<evidence type="ECO:0000256" key="1">
    <source>
        <dbReference type="SAM" id="MobiDB-lite"/>
    </source>
</evidence>
<comment type="caution">
    <text evidence="2">The sequence shown here is derived from an EMBL/GenBank/DDBJ whole genome shotgun (WGS) entry which is preliminary data.</text>
</comment>
<gene>
    <name evidence="2" type="ORF">CCACVL1_08272</name>
</gene>
<dbReference type="Gramene" id="OMO88660">
    <property type="protein sequence ID" value="OMO88660"/>
    <property type="gene ID" value="CCACVL1_08272"/>
</dbReference>
<feature type="region of interest" description="Disordered" evidence="1">
    <location>
        <begin position="1"/>
        <end position="25"/>
    </location>
</feature>
<evidence type="ECO:0000313" key="2">
    <source>
        <dbReference type="EMBL" id="OMO88660.1"/>
    </source>
</evidence>
<protein>
    <submittedName>
        <fullName evidence="2">Uncharacterized protein</fullName>
    </submittedName>
</protein>